<sequence>MNRTVSIDEADTPLALSNTSPDSKEIEDFIYLISHDVRNSVRALIELPQWIVEDLEQAGVKIDGPVAESIDLMNRHTGRLDRMLVDLLTFSRIGRMQKIETVDVGAALDDVLEDARIPPGFQVSRELECTEVRMGERDFLTLLTSLISNAVKHNEAATGRIIISCRRDGAHVLVSVSDDGPGIPHAYRDRVFGVMTTLKPRDEVEGSGMGLAIVRKIAKIYHGDAKVIENGNGTGITLEVKLEA</sequence>
<gene>
    <name evidence="7" type="primary">bphP</name>
    <name evidence="7" type="ORF">ROLI_007270</name>
</gene>
<dbReference type="InterPro" id="IPR003661">
    <property type="entry name" value="HisK_dim/P_dom"/>
</dbReference>
<evidence type="ECO:0000256" key="3">
    <source>
        <dbReference type="ARBA" id="ARBA00022553"/>
    </source>
</evidence>
<dbReference type="InterPro" id="IPR003594">
    <property type="entry name" value="HATPase_dom"/>
</dbReference>
<dbReference type="PRINTS" id="PR00344">
    <property type="entry name" value="BCTRLSENSOR"/>
</dbReference>
<reference evidence="7 8" key="1">
    <citation type="submission" date="2015-07" db="EMBL/GenBank/DDBJ databases">
        <authorList>
            <person name="Voget S."/>
            <person name="Dogs M."/>
            <person name="Brinkhoff T.H."/>
            <person name="Daniel R."/>
        </authorList>
    </citation>
    <scope>NUCLEOTIDE SEQUENCE [LARGE SCALE GENOMIC DNA]</scope>
    <source>
        <strain evidence="7 8">B14</strain>
    </source>
</reference>
<dbReference type="CDD" id="cd00082">
    <property type="entry name" value="HisKA"/>
    <property type="match status" value="1"/>
</dbReference>
<dbReference type="Gene3D" id="1.10.287.130">
    <property type="match status" value="1"/>
</dbReference>
<evidence type="ECO:0000313" key="7">
    <source>
        <dbReference type="EMBL" id="WVX47656.1"/>
    </source>
</evidence>
<dbReference type="SUPFAM" id="SSF55874">
    <property type="entry name" value="ATPase domain of HSP90 chaperone/DNA topoisomerase II/histidine kinase"/>
    <property type="match status" value="1"/>
</dbReference>
<evidence type="ECO:0000256" key="5">
    <source>
        <dbReference type="ARBA" id="ARBA00022777"/>
    </source>
</evidence>
<accession>A0ABZ2BNS1</accession>
<dbReference type="SUPFAM" id="SSF47384">
    <property type="entry name" value="Homodimeric domain of signal transducing histidine kinase"/>
    <property type="match status" value="1"/>
</dbReference>
<dbReference type="InterPro" id="IPR050351">
    <property type="entry name" value="BphY/WalK/GraS-like"/>
</dbReference>
<dbReference type="PANTHER" id="PTHR42878:SF15">
    <property type="entry name" value="BACTERIOPHYTOCHROME"/>
    <property type="match status" value="1"/>
</dbReference>
<dbReference type="EC" id="2.7.13.3" evidence="2"/>
<keyword evidence="8" id="KW-1185">Reference proteome</keyword>
<dbReference type="CDD" id="cd00075">
    <property type="entry name" value="HATPase"/>
    <property type="match status" value="1"/>
</dbReference>
<dbReference type="SMART" id="SM00387">
    <property type="entry name" value="HATPase_c"/>
    <property type="match status" value="1"/>
</dbReference>
<keyword evidence="4 7" id="KW-0808">Transferase</keyword>
<dbReference type="Gene3D" id="3.30.565.10">
    <property type="entry name" value="Histidine kinase-like ATPase, C-terminal domain"/>
    <property type="match status" value="1"/>
</dbReference>
<dbReference type="GO" id="GO:0004673">
    <property type="term" value="F:protein histidine kinase activity"/>
    <property type="evidence" value="ECO:0007669"/>
    <property type="project" value="UniProtKB-EC"/>
</dbReference>
<evidence type="ECO:0000256" key="2">
    <source>
        <dbReference type="ARBA" id="ARBA00012438"/>
    </source>
</evidence>
<dbReference type="Pfam" id="PF02518">
    <property type="entry name" value="HATPase_c"/>
    <property type="match status" value="1"/>
</dbReference>
<proteinExistence type="predicted"/>
<evidence type="ECO:0000256" key="4">
    <source>
        <dbReference type="ARBA" id="ARBA00022679"/>
    </source>
</evidence>
<dbReference type="InterPro" id="IPR005467">
    <property type="entry name" value="His_kinase_dom"/>
</dbReference>
<dbReference type="PROSITE" id="PS50109">
    <property type="entry name" value="HIS_KIN"/>
    <property type="match status" value="1"/>
</dbReference>
<protein>
    <recommendedName>
        <fullName evidence="2">histidine kinase</fullName>
        <ecNumber evidence="2">2.7.13.3</ecNumber>
    </recommendedName>
</protein>
<dbReference type="InterPro" id="IPR004358">
    <property type="entry name" value="Sig_transdc_His_kin-like_C"/>
</dbReference>
<organism evidence="7 8">
    <name type="scientific">Roseobacter fucihabitans</name>
    <dbReference type="NCBI Taxonomy" id="1537242"/>
    <lineage>
        <taxon>Bacteria</taxon>
        <taxon>Pseudomonadati</taxon>
        <taxon>Pseudomonadota</taxon>
        <taxon>Alphaproteobacteria</taxon>
        <taxon>Rhodobacterales</taxon>
        <taxon>Roseobacteraceae</taxon>
        <taxon>Roseobacter</taxon>
    </lineage>
</organism>
<keyword evidence="3" id="KW-0597">Phosphoprotein</keyword>
<reference evidence="8" key="2">
    <citation type="submission" date="2024-01" db="EMBL/GenBank/DDBJ databases">
        <title>Roseobacter fucihabitans sp. nov., isolated from the brown alga Fucus spiralis.</title>
        <authorList>
            <person name="Hahnke S."/>
            <person name="Berger M."/>
            <person name="Schlingloff A."/>
            <person name="Athale I."/>
            <person name="Neumann-Schaal M."/>
            <person name="Adenaya A."/>
            <person name="Poehlein A."/>
            <person name="Daniel R."/>
            <person name="Pertersen J."/>
            <person name="Brinkhoff T."/>
        </authorList>
    </citation>
    <scope>NUCLEOTIDE SEQUENCE [LARGE SCALE GENOMIC DNA]</scope>
    <source>
        <strain evidence="8">B14</strain>
    </source>
</reference>
<evidence type="ECO:0000256" key="1">
    <source>
        <dbReference type="ARBA" id="ARBA00000085"/>
    </source>
</evidence>
<feature type="domain" description="Histidine kinase" evidence="6">
    <location>
        <begin position="32"/>
        <end position="244"/>
    </location>
</feature>
<dbReference type="InterPro" id="IPR036890">
    <property type="entry name" value="HATPase_C_sf"/>
</dbReference>
<dbReference type="RefSeq" id="WP_338469227.1">
    <property type="nucleotide sequence ID" value="NZ_CP143423.1"/>
</dbReference>
<keyword evidence="5" id="KW-0418">Kinase</keyword>
<dbReference type="PANTHER" id="PTHR42878">
    <property type="entry name" value="TWO-COMPONENT HISTIDINE KINASE"/>
    <property type="match status" value="1"/>
</dbReference>
<dbReference type="InterPro" id="IPR036097">
    <property type="entry name" value="HisK_dim/P_sf"/>
</dbReference>
<dbReference type="EMBL" id="CP143423">
    <property type="protein sequence ID" value="WVX47656.1"/>
    <property type="molecule type" value="Genomic_DNA"/>
</dbReference>
<name>A0ABZ2BNS1_9RHOB</name>
<comment type="catalytic activity">
    <reaction evidence="1">
        <text>ATP + protein L-histidine = ADP + protein N-phospho-L-histidine.</text>
        <dbReference type="EC" id="2.7.13.3"/>
    </reaction>
</comment>
<dbReference type="Proteomes" id="UP001318682">
    <property type="component" value="Chromosome"/>
</dbReference>
<evidence type="ECO:0000313" key="8">
    <source>
        <dbReference type="Proteomes" id="UP001318682"/>
    </source>
</evidence>
<evidence type="ECO:0000259" key="6">
    <source>
        <dbReference type="PROSITE" id="PS50109"/>
    </source>
</evidence>